<dbReference type="InterPro" id="IPR058010">
    <property type="entry name" value="Y01A"/>
</dbReference>
<gene>
    <name evidence="1" type="ORF">KAALPHA_22</name>
</gene>
<dbReference type="EMBL" id="MN013084">
    <property type="protein sequence ID" value="QEG13059.1"/>
    <property type="molecule type" value="Genomic_DNA"/>
</dbReference>
<reference evidence="1 2" key="1">
    <citation type="submission" date="2019-04" db="EMBL/GenBank/DDBJ databases">
        <authorList>
            <person name="Anderson K.J."/>
            <person name="Thurgood T.L."/>
            <person name="Sharma R."/>
            <person name="Arens D.K."/>
            <person name="Kruger J.L."/>
            <person name="Thompson D.W."/>
            <person name="Casjens S."/>
            <person name="Grose J.H."/>
        </authorList>
    </citation>
    <scope>NUCLEOTIDE SEQUENCE [LARGE SCALE GENOMIC DNA]</scope>
</reference>
<proteinExistence type="predicted"/>
<dbReference type="Pfam" id="PF25693">
    <property type="entry name" value="Phage_Y01A"/>
    <property type="match status" value="1"/>
</dbReference>
<evidence type="ECO:0000313" key="2">
    <source>
        <dbReference type="Proteomes" id="UP000325316"/>
    </source>
</evidence>
<accession>A0A5B9NH93</accession>
<name>A0A5B9NH93_9CAUD</name>
<sequence>MMHYGYALITKDKDGFEIPFYEAWDGNPVGLCFIFTNKISAEKYMGTQLGKLQHLLENGRQVETQVTKWLFFKRDIIEHIPLTEQERRHVQQMINTLQVKKVKVA</sequence>
<evidence type="ECO:0000313" key="1">
    <source>
        <dbReference type="EMBL" id="QEG13059.1"/>
    </source>
</evidence>
<organism evidence="1 2">
    <name type="scientific">Klebsiella phage vB_KaeM_KaAlpha</name>
    <dbReference type="NCBI Taxonomy" id="2591367"/>
    <lineage>
        <taxon>Viruses</taxon>
        <taxon>Duplodnaviria</taxon>
        <taxon>Heunggongvirae</taxon>
        <taxon>Uroviricota</taxon>
        <taxon>Caudoviricetes</taxon>
        <taxon>Pantevenvirales</taxon>
        <taxon>Straboviridae</taxon>
        <taxon>Tevenvirinae</taxon>
        <taxon>Karamvirus</taxon>
        <taxon>Karamvirus pg7</taxon>
    </lineage>
</organism>
<protein>
    <submittedName>
        <fullName evidence="1">Uncharacterized protein</fullName>
    </submittedName>
</protein>
<dbReference type="Proteomes" id="UP000325316">
    <property type="component" value="Segment"/>
</dbReference>